<evidence type="ECO:0000256" key="3">
    <source>
        <dbReference type="ARBA" id="ARBA00022741"/>
    </source>
</evidence>
<dbReference type="InterPro" id="IPR002637">
    <property type="entry name" value="RdgB/HAM1"/>
</dbReference>
<comment type="similarity">
    <text evidence="1 7 8">Belongs to the HAM1 NTPase family.</text>
</comment>
<protein>
    <recommendedName>
        <fullName evidence="7">dITP/XTP pyrophosphatase</fullName>
        <ecNumber evidence="7">3.6.1.66</ecNumber>
    </recommendedName>
    <alternativeName>
        <fullName evidence="7">Non-canonical purine NTP pyrophosphatase</fullName>
    </alternativeName>
    <alternativeName>
        <fullName evidence="7">Non-standard purine NTP pyrophosphatase</fullName>
    </alternativeName>
    <alternativeName>
        <fullName evidence="7">Nucleoside-triphosphate diphosphatase</fullName>
    </alternativeName>
    <alternativeName>
        <fullName evidence="7">Nucleoside-triphosphate pyrophosphatase</fullName>
        <shortName evidence="7">NTPase</shortName>
    </alternativeName>
</protein>
<keyword evidence="3 7" id="KW-0547">Nucleotide-binding</keyword>
<feature type="binding site" evidence="7">
    <location>
        <begin position="7"/>
        <end position="12"/>
    </location>
    <ligand>
        <name>substrate</name>
    </ligand>
</feature>
<dbReference type="NCBIfam" id="TIGR00042">
    <property type="entry name" value="RdgB/HAM1 family non-canonical purine NTP pyrophosphatase"/>
    <property type="match status" value="1"/>
</dbReference>
<keyword evidence="5 7" id="KW-0460">Magnesium</keyword>
<feature type="binding site" evidence="7">
    <location>
        <position position="68"/>
    </location>
    <ligand>
        <name>Mg(2+)</name>
        <dbReference type="ChEBI" id="CHEBI:18420"/>
    </ligand>
</feature>
<evidence type="ECO:0000313" key="9">
    <source>
        <dbReference type="EMBL" id="UVW35074.1"/>
    </source>
</evidence>
<sequence>MKIVLASSNAGKIKELNEMLAELDMQIVPQQELGIEDVEETGLCFVENAILKARNAALMSGMPAIADDSGLEVDLLNGAPGIYSARFAGPEATNASNNKKLLEVLGDAPLEQRSARYQCVIVYMRHATDPTPIICQGSWEGHIALEAKGNGGFGYDPLFYVEALNCHAAEIDKQEKNRISHRGKAIRELLTRLADRLTDRLAHNLDDSAAANTRPT</sequence>
<dbReference type="EC" id="3.6.1.66" evidence="7"/>
<reference evidence="9" key="1">
    <citation type="submission" date="2022-08" db="EMBL/GenBank/DDBJ databases">
        <title>Catabolic pathway analysis in culturable SAR92 clade bacteria reveals their overlooked roles in DMSP degradation in coastal seas.</title>
        <authorList>
            <person name="He X."/>
            <person name="Zhang X."/>
            <person name="Zhang Y."/>
        </authorList>
    </citation>
    <scope>NUCLEOTIDE SEQUENCE</scope>
    <source>
        <strain evidence="9">H455</strain>
    </source>
</reference>
<evidence type="ECO:0000256" key="8">
    <source>
        <dbReference type="RuleBase" id="RU003781"/>
    </source>
</evidence>
<accession>A0ABY5TP90</accession>
<dbReference type="Proteomes" id="UP001059934">
    <property type="component" value="Chromosome"/>
</dbReference>
<dbReference type="InterPro" id="IPR029001">
    <property type="entry name" value="ITPase-like_fam"/>
</dbReference>
<feature type="active site" description="Proton acceptor" evidence="7">
    <location>
        <position position="68"/>
    </location>
</feature>
<feature type="binding site" evidence="7">
    <location>
        <begin position="181"/>
        <end position="182"/>
    </location>
    <ligand>
        <name>substrate</name>
    </ligand>
</feature>
<comment type="subunit">
    <text evidence="7">Homodimer.</text>
</comment>
<keyword evidence="4 7" id="KW-0378">Hydrolase</keyword>
<dbReference type="SUPFAM" id="SSF52972">
    <property type="entry name" value="ITPase-like"/>
    <property type="match status" value="1"/>
</dbReference>
<organism evidence="9 10">
    <name type="scientific">SAR92 clade bacterium H455</name>
    <dbReference type="NCBI Taxonomy" id="2974818"/>
    <lineage>
        <taxon>Bacteria</taxon>
        <taxon>Pseudomonadati</taxon>
        <taxon>Pseudomonadota</taxon>
        <taxon>Gammaproteobacteria</taxon>
        <taxon>Cellvibrionales</taxon>
        <taxon>Porticoccaceae</taxon>
        <taxon>SAR92 clade</taxon>
    </lineage>
</organism>
<comment type="catalytic activity">
    <reaction evidence="7">
        <text>XTP + H2O = XMP + diphosphate + H(+)</text>
        <dbReference type="Rhea" id="RHEA:28610"/>
        <dbReference type="ChEBI" id="CHEBI:15377"/>
        <dbReference type="ChEBI" id="CHEBI:15378"/>
        <dbReference type="ChEBI" id="CHEBI:33019"/>
        <dbReference type="ChEBI" id="CHEBI:57464"/>
        <dbReference type="ChEBI" id="CHEBI:61314"/>
        <dbReference type="EC" id="3.6.1.66"/>
    </reaction>
</comment>
<comment type="cofactor">
    <cofactor evidence="7">
        <name>Mg(2+)</name>
        <dbReference type="ChEBI" id="CHEBI:18420"/>
    </cofactor>
    <text evidence="7">Binds 1 Mg(2+) ion per subunit.</text>
</comment>
<feature type="binding site" evidence="7">
    <location>
        <position position="69"/>
    </location>
    <ligand>
        <name>substrate</name>
    </ligand>
</feature>
<evidence type="ECO:0000256" key="7">
    <source>
        <dbReference type="HAMAP-Rule" id="MF_01405"/>
    </source>
</evidence>
<feature type="binding site" evidence="7">
    <location>
        <begin position="153"/>
        <end position="156"/>
    </location>
    <ligand>
        <name>substrate</name>
    </ligand>
</feature>
<dbReference type="PANTHER" id="PTHR11067">
    <property type="entry name" value="INOSINE TRIPHOSPHATE PYROPHOSPHATASE/HAM1 PROTEIN"/>
    <property type="match status" value="1"/>
</dbReference>
<evidence type="ECO:0000313" key="10">
    <source>
        <dbReference type="Proteomes" id="UP001059934"/>
    </source>
</evidence>
<dbReference type="Pfam" id="PF01725">
    <property type="entry name" value="Ham1p_like"/>
    <property type="match status" value="1"/>
</dbReference>
<dbReference type="InterPro" id="IPR020922">
    <property type="entry name" value="dITP/XTP_pyrophosphatase"/>
</dbReference>
<keyword evidence="10" id="KW-1185">Reference proteome</keyword>
<name>A0ABY5TP90_9GAMM</name>
<keyword evidence="2 7" id="KW-0479">Metal-binding</keyword>
<keyword evidence="6 7" id="KW-0546">Nucleotide metabolism</keyword>
<evidence type="ECO:0000256" key="2">
    <source>
        <dbReference type="ARBA" id="ARBA00022723"/>
    </source>
</evidence>
<evidence type="ECO:0000256" key="6">
    <source>
        <dbReference type="ARBA" id="ARBA00023080"/>
    </source>
</evidence>
<dbReference type="PANTHER" id="PTHR11067:SF9">
    <property type="entry name" value="INOSINE TRIPHOSPHATE PYROPHOSPHATASE"/>
    <property type="match status" value="1"/>
</dbReference>
<dbReference type="Gene3D" id="3.90.950.10">
    <property type="match status" value="1"/>
</dbReference>
<evidence type="ECO:0000256" key="1">
    <source>
        <dbReference type="ARBA" id="ARBA00008023"/>
    </source>
</evidence>
<comment type="catalytic activity">
    <reaction evidence="7">
        <text>ITP + H2O = IMP + diphosphate + H(+)</text>
        <dbReference type="Rhea" id="RHEA:29399"/>
        <dbReference type="ChEBI" id="CHEBI:15377"/>
        <dbReference type="ChEBI" id="CHEBI:15378"/>
        <dbReference type="ChEBI" id="CHEBI:33019"/>
        <dbReference type="ChEBI" id="CHEBI:58053"/>
        <dbReference type="ChEBI" id="CHEBI:61402"/>
        <dbReference type="EC" id="3.6.1.66"/>
    </reaction>
</comment>
<evidence type="ECO:0000256" key="5">
    <source>
        <dbReference type="ARBA" id="ARBA00022842"/>
    </source>
</evidence>
<dbReference type="CDD" id="cd00515">
    <property type="entry name" value="HAM1"/>
    <property type="match status" value="1"/>
</dbReference>
<dbReference type="EMBL" id="CP103416">
    <property type="protein sequence ID" value="UVW35074.1"/>
    <property type="molecule type" value="Genomic_DNA"/>
</dbReference>
<comment type="function">
    <text evidence="7">Pyrophosphatase that catalyzes the hydrolysis of nucleoside triphosphates to their monophosphate derivatives, with a high preference for the non-canonical purine nucleotides XTP (xanthosine triphosphate), dITP (deoxyinosine triphosphate) and ITP. Seems to function as a house-cleaning enzyme that removes non-canonical purine nucleotides from the nucleotide pool, thus preventing their incorporation into DNA/RNA and avoiding chromosomal lesions.</text>
</comment>
<dbReference type="HAMAP" id="MF_01405">
    <property type="entry name" value="Non_canon_purine_NTPase"/>
    <property type="match status" value="1"/>
</dbReference>
<feature type="binding site" evidence="7">
    <location>
        <position position="176"/>
    </location>
    <ligand>
        <name>substrate</name>
    </ligand>
</feature>
<comment type="catalytic activity">
    <reaction evidence="7">
        <text>dITP + H2O = dIMP + diphosphate + H(+)</text>
        <dbReference type="Rhea" id="RHEA:28342"/>
        <dbReference type="ChEBI" id="CHEBI:15377"/>
        <dbReference type="ChEBI" id="CHEBI:15378"/>
        <dbReference type="ChEBI" id="CHEBI:33019"/>
        <dbReference type="ChEBI" id="CHEBI:61194"/>
        <dbReference type="ChEBI" id="CHEBI:61382"/>
        <dbReference type="EC" id="3.6.1.66"/>
    </reaction>
</comment>
<evidence type="ECO:0000256" key="4">
    <source>
        <dbReference type="ARBA" id="ARBA00022801"/>
    </source>
</evidence>
<feature type="binding site" evidence="7">
    <location>
        <position position="39"/>
    </location>
    <ligand>
        <name>Mg(2+)</name>
        <dbReference type="ChEBI" id="CHEBI:18420"/>
    </ligand>
</feature>
<gene>
    <name evidence="9" type="primary">rdgB</name>
    <name evidence="9" type="ORF">NYF23_00360</name>
</gene>
<proteinExistence type="inferred from homology"/>